<accession>W5WL34</accession>
<keyword evidence="5" id="KW-1185">Reference proteome</keyword>
<dbReference type="HOGENOM" id="CLU_102484_4_1_11"/>
<keyword evidence="2" id="KW-1133">Transmembrane helix</keyword>
<evidence type="ECO:0000259" key="3">
    <source>
        <dbReference type="Pfam" id="PF08044"/>
    </source>
</evidence>
<dbReference type="eggNOG" id="COG1008">
    <property type="taxonomic scope" value="Bacteria"/>
</dbReference>
<evidence type="ECO:0000256" key="1">
    <source>
        <dbReference type="SAM" id="MobiDB-lite"/>
    </source>
</evidence>
<organism evidence="4 5">
    <name type="scientific">Kutzneria albida DSM 43870</name>
    <dbReference type="NCBI Taxonomy" id="1449976"/>
    <lineage>
        <taxon>Bacteria</taxon>
        <taxon>Bacillati</taxon>
        <taxon>Actinomycetota</taxon>
        <taxon>Actinomycetes</taxon>
        <taxon>Pseudonocardiales</taxon>
        <taxon>Pseudonocardiaceae</taxon>
        <taxon>Kutzneria</taxon>
    </lineage>
</organism>
<dbReference type="EMBL" id="CP007155">
    <property type="protein sequence ID" value="AHI01558.1"/>
    <property type="molecule type" value="Genomic_DNA"/>
</dbReference>
<protein>
    <recommendedName>
        <fullName evidence="3">DUF1707 domain-containing protein</fullName>
    </recommendedName>
</protein>
<feature type="transmembrane region" description="Helical" evidence="2">
    <location>
        <begin position="129"/>
        <end position="149"/>
    </location>
</feature>
<evidence type="ECO:0000256" key="2">
    <source>
        <dbReference type="SAM" id="Phobius"/>
    </source>
</evidence>
<dbReference type="PANTHER" id="PTHR40763:SF4">
    <property type="entry name" value="DUF1707 DOMAIN-CONTAINING PROTEIN"/>
    <property type="match status" value="1"/>
</dbReference>
<feature type="transmembrane region" description="Helical" evidence="2">
    <location>
        <begin position="96"/>
        <end position="117"/>
    </location>
</feature>
<name>W5WL34_9PSEU</name>
<dbReference type="InterPro" id="IPR012551">
    <property type="entry name" value="DUF1707_SHOCT-like"/>
</dbReference>
<dbReference type="RefSeq" id="WP_051912867.1">
    <property type="nucleotide sequence ID" value="NZ_CP007155.1"/>
</dbReference>
<reference evidence="4 5" key="1">
    <citation type="journal article" date="2014" name="BMC Genomics">
        <title>Complete genome sequence of producer of the glycopeptide antibiotic Aculeximycin Kutzneria albida DSM 43870T, a representative of minor genus of Pseudonocardiaceae.</title>
        <authorList>
            <person name="Rebets Y."/>
            <person name="Tokovenko B."/>
            <person name="Lushchyk I."/>
            <person name="Ruckert C."/>
            <person name="Zaburannyi N."/>
            <person name="Bechthold A."/>
            <person name="Kalinowski J."/>
            <person name="Luzhetskyy A."/>
        </authorList>
    </citation>
    <scope>NUCLEOTIDE SEQUENCE [LARGE SCALE GENOMIC DNA]</scope>
    <source>
        <strain evidence="4">DSM 43870</strain>
    </source>
</reference>
<keyword evidence="2" id="KW-0812">Transmembrane</keyword>
<dbReference type="STRING" id="1449976.KALB_8200"/>
<dbReference type="KEGG" id="kal:KALB_8200"/>
<dbReference type="AlphaFoldDB" id="W5WL34"/>
<gene>
    <name evidence="4" type="ORF">KALB_8200</name>
</gene>
<evidence type="ECO:0000313" key="4">
    <source>
        <dbReference type="EMBL" id="AHI01558.1"/>
    </source>
</evidence>
<keyword evidence="2" id="KW-0472">Membrane</keyword>
<dbReference type="Proteomes" id="UP000019225">
    <property type="component" value="Chromosome"/>
</dbReference>
<proteinExistence type="predicted"/>
<dbReference type="PANTHER" id="PTHR40763">
    <property type="entry name" value="MEMBRANE PROTEIN-RELATED"/>
    <property type="match status" value="1"/>
</dbReference>
<feature type="region of interest" description="Disordered" evidence="1">
    <location>
        <begin position="73"/>
        <end position="93"/>
    </location>
</feature>
<sequence>MDQPVPQENMRVSDADRKRVAKQVEVAHAEGRLNLAEFDERTAQIWAARTYGELALLTADLPDVSVVRPPVVQVQHPAPTPPPAQPPARRSRRGRVVRAAVGAWLTVSVLNVVIWGMVQLTTPHWVYPWWIWVAGPWGALLVMGWLLGWGRSDRD</sequence>
<evidence type="ECO:0000313" key="5">
    <source>
        <dbReference type="Proteomes" id="UP000019225"/>
    </source>
</evidence>
<feature type="domain" description="DUF1707" evidence="3">
    <location>
        <begin position="10"/>
        <end position="62"/>
    </location>
</feature>
<dbReference type="PATRIC" id="fig|1449976.3.peg.8240"/>
<dbReference type="Pfam" id="PF08044">
    <property type="entry name" value="DUF1707"/>
    <property type="match status" value="1"/>
</dbReference>